<comment type="caution">
    <text evidence="1">The sequence shown here is derived from an EMBL/GenBank/DDBJ whole genome shotgun (WGS) entry which is preliminary data.</text>
</comment>
<name>A0AAD9NUK1_RIDPI</name>
<evidence type="ECO:0000313" key="2">
    <source>
        <dbReference type="Proteomes" id="UP001209878"/>
    </source>
</evidence>
<dbReference type="EMBL" id="JAODUO010000465">
    <property type="protein sequence ID" value="KAK2179949.1"/>
    <property type="molecule type" value="Genomic_DNA"/>
</dbReference>
<evidence type="ECO:0000313" key="1">
    <source>
        <dbReference type="EMBL" id="KAK2179949.1"/>
    </source>
</evidence>
<keyword evidence="2" id="KW-1185">Reference proteome</keyword>
<organism evidence="1 2">
    <name type="scientific">Ridgeia piscesae</name>
    <name type="common">Tubeworm</name>
    <dbReference type="NCBI Taxonomy" id="27915"/>
    <lineage>
        <taxon>Eukaryota</taxon>
        <taxon>Metazoa</taxon>
        <taxon>Spiralia</taxon>
        <taxon>Lophotrochozoa</taxon>
        <taxon>Annelida</taxon>
        <taxon>Polychaeta</taxon>
        <taxon>Sedentaria</taxon>
        <taxon>Canalipalpata</taxon>
        <taxon>Sabellida</taxon>
        <taxon>Siboglinidae</taxon>
        <taxon>Ridgeia</taxon>
    </lineage>
</organism>
<gene>
    <name evidence="1" type="ORF">NP493_466g06002</name>
</gene>
<dbReference type="Proteomes" id="UP001209878">
    <property type="component" value="Unassembled WGS sequence"/>
</dbReference>
<proteinExistence type="predicted"/>
<dbReference type="AlphaFoldDB" id="A0AAD9NUK1"/>
<accession>A0AAD9NUK1</accession>
<reference evidence="1" key="1">
    <citation type="journal article" date="2023" name="Mol. Biol. Evol.">
        <title>Third-Generation Sequencing Reveals the Adaptive Role of the Epigenome in Three Deep-Sea Polychaetes.</title>
        <authorList>
            <person name="Perez M."/>
            <person name="Aroh O."/>
            <person name="Sun Y."/>
            <person name="Lan Y."/>
            <person name="Juniper S.K."/>
            <person name="Young C.R."/>
            <person name="Angers B."/>
            <person name="Qian P.Y."/>
        </authorList>
    </citation>
    <scope>NUCLEOTIDE SEQUENCE</scope>
    <source>
        <strain evidence="1">R07B-5</strain>
    </source>
</reference>
<sequence>MSVQWLLLRLSDRPSVAIGVGLTTSLSSKLPPDDIFGASPTSLGVFGLLSLSDALLALSPSLEQSGDNFRVTSLSPPCDCMSVLLVGVPSRDISAGACGMSCDTASSFSSSVDVYSSSSSAYNCCLVGSCWLCSRSAERSLAKSTRPFCAGELPSNPLCAAPMVAPATGPRDHETVSLCVVSMHQGNCFTSRRL</sequence>
<protein>
    <submittedName>
        <fullName evidence="1">Uncharacterized protein</fullName>
    </submittedName>
</protein>